<reference evidence="15" key="1">
    <citation type="submission" date="2022-08" db="EMBL/GenBank/DDBJ databases">
        <authorList>
            <person name="Kallberg Y."/>
            <person name="Tangrot J."/>
            <person name="Rosling A."/>
        </authorList>
    </citation>
    <scope>NUCLEOTIDE SEQUENCE</scope>
    <source>
        <strain evidence="15">Wild A</strain>
    </source>
</reference>
<evidence type="ECO:0000313" key="15">
    <source>
        <dbReference type="EMBL" id="CAI2169228.1"/>
    </source>
</evidence>
<evidence type="ECO:0000256" key="10">
    <source>
        <dbReference type="ARBA" id="ARBA00023316"/>
    </source>
</evidence>
<dbReference type="Proteomes" id="UP001153678">
    <property type="component" value="Unassembled WGS sequence"/>
</dbReference>
<dbReference type="GO" id="GO:0042973">
    <property type="term" value="F:glucan endo-1,3-beta-D-glucosidase activity"/>
    <property type="evidence" value="ECO:0007669"/>
    <property type="project" value="UniProtKB-EC"/>
</dbReference>
<keyword evidence="10" id="KW-0961">Cell wall biogenesis/degradation</keyword>
<keyword evidence="7" id="KW-0472">Membrane</keyword>
<dbReference type="GO" id="GO:0009986">
    <property type="term" value="C:cell surface"/>
    <property type="evidence" value="ECO:0007669"/>
    <property type="project" value="TreeGrafter"/>
</dbReference>
<evidence type="ECO:0000256" key="5">
    <source>
        <dbReference type="ARBA" id="ARBA00022475"/>
    </source>
</evidence>
<evidence type="ECO:0000256" key="4">
    <source>
        <dbReference type="ARBA" id="ARBA00012780"/>
    </source>
</evidence>
<dbReference type="InterPro" id="IPR050732">
    <property type="entry name" value="Beta-glucan_modifiers"/>
</dbReference>
<protein>
    <recommendedName>
        <fullName evidence="4">glucan endo-1,3-beta-D-glucosidase</fullName>
        <ecNumber evidence="4">3.2.1.39</ecNumber>
    </recommendedName>
    <alternativeName>
        <fullName evidence="14">Endo-1,3-beta-glucanase btgC</fullName>
    </alternativeName>
    <alternativeName>
        <fullName evidence="13">Laminarinase btgC</fullName>
    </alternativeName>
</protein>
<keyword evidence="5" id="KW-1003">Cell membrane</keyword>
<dbReference type="AlphaFoldDB" id="A0A9W4SH36"/>
<proteinExistence type="inferred from homology"/>
<evidence type="ECO:0000256" key="9">
    <source>
        <dbReference type="ARBA" id="ARBA00023277"/>
    </source>
</evidence>
<dbReference type="GO" id="GO:0005886">
    <property type="term" value="C:plasma membrane"/>
    <property type="evidence" value="ECO:0007669"/>
    <property type="project" value="UniProtKB-SubCell"/>
</dbReference>
<keyword evidence="11" id="KW-0624">Polysaccharide degradation</keyword>
<dbReference type="GO" id="GO:0005576">
    <property type="term" value="C:extracellular region"/>
    <property type="evidence" value="ECO:0007669"/>
    <property type="project" value="TreeGrafter"/>
</dbReference>
<evidence type="ECO:0000256" key="11">
    <source>
        <dbReference type="ARBA" id="ARBA00023326"/>
    </source>
</evidence>
<comment type="function">
    <text evidence="12">Glucanases play a role in cell expansion during growth, in cell-cell fusion during mating, and in spore release during sporulation. This enzyme may be involved in beta-glucan degradation. Active on laminarin and lichenan.</text>
</comment>
<evidence type="ECO:0000313" key="16">
    <source>
        <dbReference type="Proteomes" id="UP001153678"/>
    </source>
</evidence>
<dbReference type="PANTHER" id="PTHR16631:SF17">
    <property type="entry name" value="GLUCAN ENDO-1,3-BETA-GLUCOSIDASE BTGC"/>
    <property type="match status" value="1"/>
</dbReference>
<keyword evidence="9" id="KW-0119">Carbohydrate metabolism</keyword>
<dbReference type="EC" id="3.2.1.39" evidence="4"/>
<evidence type="ECO:0000256" key="1">
    <source>
        <dbReference type="ARBA" id="ARBA00000382"/>
    </source>
</evidence>
<organism evidence="15 16">
    <name type="scientific">Funneliformis geosporum</name>
    <dbReference type="NCBI Taxonomy" id="1117311"/>
    <lineage>
        <taxon>Eukaryota</taxon>
        <taxon>Fungi</taxon>
        <taxon>Fungi incertae sedis</taxon>
        <taxon>Mucoromycota</taxon>
        <taxon>Glomeromycotina</taxon>
        <taxon>Glomeromycetes</taxon>
        <taxon>Glomerales</taxon>
        <taxon>Glomeraceae</taxon>
        <taxon>Funneliformis</taxon>
    </lineage>
</organism>
<sequence length="158" mass="18127">MTIVPTIWVDDNDEPYQRQHDTFIYMVKKYEVDNIDGVSLGNEVFFRKEVSPEELFGRIADVRQEIQWDLKKKVPVYTLDLGSNVDAVQMISCGTIGWPTAGASESAAVTSIPNLQTFLNTFICDANKLNTNIIILKLLILLGRKNLDQIRRKLWYFL</sequence>
<dbReference type="OrthoDB" id="77201at2759"/>
<comment type="similarity">
    <text evidence="3">Belongs to the glycosyl hydrolase 17 family.</text>
</comment>
<evidence type="ECO:0000256" key="6">
    <source>
        <dbReference type="ARBA" id="ARBA00022801"/>
    </source>
</evidence>
<dbReference type="InterPro" id="IPR017853">
    <property type="entry name" value="GH"/>
</dbReference>
<keyword evidence="6" id="KW-0378">Hydrolase</keyword>
<dbReference type="EMBL" id="CAMKVN010000562">
    <property type="protein sequence ID" value="CAI2169228.1"/>
    <property type="molecule type" value="Genomic_DNA"/>
</dbReference>
<accession>A0A9W4SH36</accession>
<evidence type="ECO:0000256" key="3">
    <source>
        <dbReference type="ARBA" id="ARBA00008773"/>
    </source>
</evidence>
<dbReference type="GO" id="GO:0071555">
    <property type="term" value="P:cell wall organization"/>
    <property type="evidence" value="ECO:0007669"/>
    <property type="project" value="UniProtKB-KW"/>
</dbReference>
<gene>
    <name evidence="15" type="ORF">FWILDA_LOCUS3975</name>
</gene>
<dbReference type="GO" id="GO:0000272">
    <property type="term" value="P:polysaccharide catabolic process"/>
    <property type="evidence" value="ECO:0007669"/>
    <property type="project" value="UniProtKB-KW"/>
</dbReference>
<keyword evidence="16" id="KW-1185">Reference proteome</keyword>
<comment type="subcellular location">
    <subcellularLocation>
        <location evidence="2">Cell membrane</location>
        <topology evidence="2">Single-pass type II membrane protein</topology>
    </subcellularLocation>
</comment>
<keyword evidence="8" id="KW-0325">Glycoprotein</keyword>
<dbReference type="GO" id="GO:0009277">
    <property type="term" value="C:fungal-type cell wall"/>
    <property type="evidence" value="ECO:0007669"/>
    <property type="project" value="TreeGrafter"/>
</dbReference>
<evidence type="ECO:0000256" key="14">
    <source>
        <dbReference type="ARBA" id="ARBA00043078"/>
    </source>
</evidence>
<evidence type="ECO:0000256" key="7">
    <source>
        <dbReference type="ARBA" id="ARBA00023136"/>
    </source>
</evidence>
<dbReference type="SUPFAM" id="SSF51445">
    <property type="entry name" value="(Trans)glycosidases"/>
    <property type="match status" value="1"/>
</dbReference>
<comment type="catalytic activity">
    <reaction evidence="1">
        <text>Hydrolysis of (1-&gt;3)-beta-D-glucosidic linkages in (1-&gt;3)-beta-D-glucans.</text>
        <dbReference type="EC" id="3.2.1.39"/>
    </reaction>
</comment>
<evidence type="ECO:0000256" key="12">
    <source>
        <dbReference type="ARBA" id="ARBA00037649"/>
    </source>
</evidence>
<evidence type="ECO:0000256" key="2">
    <source>
        <dbReference type="ARBA" id="ARBA00004401"/>
    </source>
</evidence>
<name>A0A9W4SH36_9GLOM</name>
<dbReference type="PANTHER" id="PTHR16631">
    <property type="entry name" value="GLUCAN 1,3-BETA-GLUCOSIDASE"/>
    <property type="match status" value="1"/>
</dbReference>
<evidence type="ECO:0000256" key="13">
    <source>
        <dbReference type="ARBA" id="ARBA00042373"/>
    </source>
</evidence>
<comment type="caution">
    <text evidence="15">The sequence shown here is derived from an EMBL/GenBank/DDBJ whole genome shotgun (WGS) entry which is preliminary data.</text>
</comment>
<evidence type="ECO:0000256" key="8">
    <source>
        <dbReference type="ARBA" id="ARBA00023180"/>
    </source>
</evidence>